<proteinExistence type="predicted"/>
<protein>
    <recommendedName>
        <fullName evidence="3">Tetratricopeptide repeat protein</fullName>
    </recommendedName>
</protein>
<comment type="caution">
    <text evidence="1">The sequence shown here is derived from an EMBL/GenBank/DDBJ whole genome shotgun (WGS) entry which is preliminary data.</text>
</comment>
<evidence type="ECO:0008006" key="3">
    <source>
        <dbReference type="Google" id="ProtNLM"/>
    </source>
</evidence>
<organism evidence="1 2">
    <name type="scientific">Meripilus lineatus</name>
    <dbReference type="NCBI Taxonomy" id="2056292"/>
    <lineage>
        <taxon>Eukaryota</taxon>
        <taxon>Fungi</taxon>
        <taxon>Dikarya</taxon>
        <taxon>Basidiomycota</taxon>
        <taxon>Agaricomycotina</taxon>
        <taxon>Agaricomycetes</taxon>
        <taxon>Polyporales</taxon>
        <taxon>Meripilaceae</taxon>
        <taxon>Meripilus</taxon>
    </lineage>
</organism>
<dbReference type="PANTHER" id="PTHR19959:SF119">
    <property type="entry name" value="FUNGAL LIPASE-LIKE DOMAIN-CONTAINING PROTEIN"/>
    <property type="match status" value="1"/>
</dbReference>
<name>A0AAD5VEV3_9APHY</name>
<evidence type="ECO:0000313" key="1">
    <source>
        <dbReference type="EMBL" id="KAJ3490448.1"/>
    </source>
</evidence>
<gene>
    <name evidence="1" type="ORF">NLI96_g1449</name>
</gene>
<dbReference type="Pfam" id="PF13374">
    <property type="entry name" value="TPR_10"/>
    <property type="match status" value="1"/>
</dbReference>
<keyword evidence="2" id="KW-1185">Reference proteome</keyword>
<dbReference type="InterPro" id="IPR011990">
    <property type="entry name" value="TPR-like_helical_dom_sf"/>
</dbReference>
<dbReference type="EMBL" id="JANAWD010000028">
    <property type="protein sequence ID" value="KAJ3490448.1"/>
    <property type="molecule type" value="Genomic_DNA"/>
</dbReference>
<dbReference type="SUPFAM" id="SSF48452">
    <property type="entry name" value="TPR-like"/>
    <property type="match status" value="1"/>
</dbReference>
<dbReference type="Gene3D" id="1.25.40.10">
    <property type="entry name" value="Tetratricopeptide repeat domain"/>
    <property type="match status" value="2"/>
</dbReference>
<dbReference type="SMART" id="SM00028">
    <property type="entry name" value="TPR"/>
    <property type="match status" value="2"/>
</dbReference>
<dbReference type="PANTHER" id="PTHR19959">
    <property type="entry name" value="KINESIN LIGHT CHAIN"/>
    <property type="match status" value="1"/>
</dbReference>
<dbReference type="InterPro" id="IPR019734">
    <property type="entry name" value="TPR_rpt"/>
</dbReference>
<reference evidence="1" key="1">
    <citation type="submission" date="2022-07" db="EMBL/GenBank/DDBJ databases">
        <title>Genome Sequence of Physisporinus lineatus.</title>
        <authorList>
            <person name="Buettner E."/>
        </authorList>
    </citation>
    <scope>NUCLEOTIDE SEQUENCE</scope>
    <source>
        <strain evidence="1">VT162</strain>
    </source>
</reference>
<dbReference type="AlphaFoldDB" id="A0AAD5VEV3"/>
<evidence type="ECO:0000313" key="2">
    <source>
        <dbReference type="Proteomes" id="UP001212997"/>
    </source>
</evidence>
<sequence length="388" mass="44156">MGVNLVSLGRLSDAVLYRYAEMERWRVLLQTHYEQRDSMDKSLWGRLTGRLKCALATSLSGISDALNKVGEHEKALSFLYKEARIRQILVDRRWTGSDFHRRCLQVPLARALRAIGTTLIKLCHYEKALEYLHQEIDIWQEPFHPIWNSGHPKALLAASLDETSLVLSDFGCSQGAHTYFRRKAQIRQGLFERYPILLSPLYHQSLDSMSWNLIGQNQHEEALLVIQEWTQLLHSDGHTDQVASEETWCDLLHTRSVALVGVGKFEAACTASEECVTRRRGLLATAHQHEDYRFDLATALHNLAHPLSELDRDKEALEAIEEALSIHRNLVSEDPLNYEDSLRETLYEYALVLAKADRSEEAVMMLMAGAEELGSLETESSPSESDTD</sequence>
<accession>A0AAD5VEV3</accession>
<dbReference type="Proteomes" id="UP001212997">
    <property type="component" value="Unassembled WGS sequence"/>
</dbReference>